<sequence length="89" mass="9685">MSNSLRLNWSNDRFYETNRITPEPSVFLTELVTETQMTNASSDGAVGLERVGAAFVSEVLCSLIHCPAAASFPGPVPMLRLNLPKACDK</sequence>
<evidence type="ECO:0000313" key="1">
    <source>
        <dbReference type="EMBL" id="KAJ7990360.1"/>
    </source>
</evidence>
<organism evidence="1 2">
    <name type="scientific">Dallia pectoralis</name>
    <name type="common">Alaska blackfish</name>
    <dbReference type="NCBI Taxonomy" id="75939"/>
    <lineage>
        <taxon>Eukaryota</taxon>
        <taxon>Metazoa</taxon>
        <taxon>Chordata</taxon>
        <taxon>Craniata</taxon>
        <taxon>Vertebrata</taxon>
        <taxon>Euteleostomi</taxon>
        <taxon>Actinopterygii</taxon>
        <taxon>Neopterygii</taxon>
        <taxon>Teleostei</taxon>
        <taxon>Protacanthopterygii</taxon>
        <taxon>Esociformes</taxon>
        <taxon>Umbridae</taxon>
        <taxon>Dallia</taxon>
    </lineage>
</organism>
<accession>A0ACC2FGH7</accession>
<gene>
    <name evidence="1" type="ORF">DPEC_G00299490</name>
</gene>
<protein>
    <submittedName>
        <fullName evidence="1">Uncharacterized protein</fullName>
    </submittedName>
</protein>
<proteinExistence type="predicted"/>
<reference evidence="1" key="1">
    <citation type="submission" date="2021-05" db="EMBL/GenBank/DDBJ databases">
        <authorList>
            <person name="Pan Q."/>
            <person name="Jouanno E."/>
            <person name="Zahm M."/>
            <person name="Klopp C."/>
            <person name="Cabau C."/>
            <person name="Louis A."/>
            <person name="Berthelot C."/>
            <person name="Parey E."/>
            <person name="Roest Crollius H."/>
            <person name="Montfort J."/>
            <person name="Robinson-Rechavi M."/>
            <person name="Bouchez O."/>
            <person name="Lampietro C."/>
            <person name="Lopez Roques C."/>
            <person name="Donnadieu C."/>
            <person name="Postlethwait J."/>
            <person name="Bobe J."/>
            <person name="Dillon D."/>
            <person name="Chandos A."/>
            <person name="von Hippel F."/>
            <person name="Guiguen Y."/>
        </authorList>
    </citation>
    <scope>NUCLEOTIDE SEQUENCE</scope>
    <source>
        <strain evidence="1">YG-Jan2019</strain>
    </source>
</reference>
<name>A0ACC2FGH7_DALPE</name>
<dbReference type="EMBL" id="CM055755">
    <property type="protein sequence ID" value="KAJ7990360.1"/>
    <property type="molecule type" value="Genomic_DNA"/>
</dbReference>
<dbReference type="Proteomes" id="UP001157502">
    <property type="component" value="Chromosome 28"/>
</dbReference>
<keyword evidence="2" id="KW-1185">Reference proteome</keyword>
<evidence type="ECO:0000313" key="2">
    <source>
        <dbReference type="Proteomes" id="UP001157502"/>
    </source>
</evidence>
<comment type="caution">
    <text evidence="1">The sequence shown here is derived from an EMBL/GenBank/DDBJ whole genome shotgun (WGS) entry which is preliminary data.</text>
</comment>